<gene>
    <name evidence="1" type="ORF">MCNS_18390</name>
</gene>
<dbReference type="EMBL" id="AP022613">
    <property type="protein sequence ID" value="BBZ38776.1"/>
    <property type="molecule type" value="Genomic_DNA"/>
</dbReference>
<sequence length="265" mass="29317">MTADWVITFTFDADPPMESMDTWERDLEGFDVSVARVPGRGVDVTVYAPGNMGLFDALSKMQGEVLHVVDVGQPIGVEIVPESEQRRRAEAYTMPELMSAAEIADELGISRQRVHQLRATAGFPEPLADLRGGAVWDAAAVRKFAQTWERKPGRPPSGTSGGRFTFQVTEGQRRRPGDVNWRIENPTKNCFVLRNIGIDIAENIEIDIARIDAITRDLPNGASLRPGEGLDMMLIAAWGHPVPNQLYVRWAGHPEWQAVPLASSF</sequence>
<protein>
    <submittedName>
        <fullName evidence="1">Uncharacterized protein</fullName>
    </submittedName>
</protein>
<dbReference type="AlphaFoldDB" id="A0A1X1TC76"/>
<proteinExistence type="predicted"/>
<evidence type="ECO:0000313" key="2">
    <source>
        <dbReference type="Proteomes" id="UP000467385"/>
    </source>
</evidence>
<name>A0A1X1TC76_9MYCO</name>
<dbReference type="Proteomes" id="UP000467385">
    <property type="component" value="Chromosome"/>
</dbReference>
<keyword evidence="2" id="KW-1185">Reference proteome</keyword>
<accession>A0A1X1TC76</accession>
<dbReference type="STRING" id="44010.AWC00_12885"/>
<evidence type="ECO:0000313" key="1">
    <source>
        <dbReference type="EMBL" id="BBZ38776.1"/>
    </source>
</evidence>
<reference evidence="1 2" key="1">
    <citation type="journal article" date="2019" name="Emerg. Microbes Infect.">
        <title>Comprehensive subspecies identification of 175 nontuberculous mycobacteria species based on 7547 genomic profiles.</title>
        <authorList>
            <person name="Matsumoto Y."/>
            <person name="Kinjo T."/>
            <person name="Motooka D."/>
            <person name="Nabeya D."/>
            <person name="Jung N."/>
            <person name="Uechi K."/>
            <person name="Horii T."/>
            <person name="Iida T."/>
            <person name="Fujita J."/>
            <person name="Nakamura S."/>
        </authorList>
    </citation>
    <scope>NUCLEOTIDE SEQUENCE [LARGE SCALE GENOMIC DNA]</scope>
    <source>
        <strain evidence="1 2">JCM 14738</strain>
    </source>
</reference>
<organism evidence="1 2">
    <name type="scientific">Mycobacterium conspicuum</name>
    <dbReference type="NCBI Taxonomy" id="44010"/>
    <lineage>
        <taxon>Bacteria</taxon>
        <taxon>Bacillati</taxon>
        <taxon>Actinomycetota</taxon>
        <taxon>Actinomycetes</taxon>
        <taxon>Mycobacteriales</taxon>
        <taxon>Mycobacteriaceae</taxon>
        <taxon>Mycobacterium</taxon>
    </lineage>
</organism>
<dbReference type="RefSeq" id="WP_085233058.1">
    <property type="nucleotide sequence ID" value="NZ_AP022613.1"/>
</dbReference>